<dbReference type="PANTHER" id="PTHR43179">
    <property type="entry name" value="RHAMNOSYLTRANSFERASE WBBL"/>
    <property type="match status" value="1"/>
</dbReference>
<dbReference type="PANTHER" id="PTHR43179:SF7">
    <property type="entry name" value="RHAMNOSYLTRANSFERASE WBBL"/>
    <property type="match status" value="1"/>
</dbReference>
<reference evidence="2" key="1">
    <citation type="submission" date="2022-12" db="EMBL/GenBank/DDBJ databases">
        <title>Bacterial isolates from different developmental stages of Nematostella vectensis.</title>
        <authorList>
            <person name="Fraune S."/>
        </authorList>
    </citation>
    <scope>NUCLEOTIDE SEQUENCE</scope>
    <source>
        <strain evidence="2">G21630-S1</strain>
    </source>
</reference>
<dbReference type="RefSeq" id="WP_269421595.1">
    <property type="nucleotide sequence ID" value="NZ_JAPWGY010000001.1"/>
</dbReference>
<dbReference type="SUPFAM" id="SSF53448">
    <property type="entry name" value="Nucleotide-diphospho-sugar transferases"/>
    <property type="match status" value="1"/>
</dbReference>
<dbReference type="CDD" id="cd04186">
    <property type="entry name" value="GT_2_like_c"/>
    <property type="match status" value="1"/>
</dbReference>
<evidence type="ECO:0000259" key="1">
    <source>
        <dbReference type="Pfam" id="PF00535"/>
    </source>
</evidence>
<dbReference type="EMBL" id="JAPWGY010000001">
    <property type="protein sequence ID" value="MCZ4279388.1"/>
    <property type="molecule type" value="Genomic_DNA"/>
</dbReference>
<evidence type="ECO:0000313" key="3">
    <source>
        <dbReference type="Proteomes" id="UP001069802"/>
    </source>
</evidence>
<proteinExistence type="predicted"/>
<feature type="domain" description="Glycosyltransferase 2-like" evidence="1">
    <location>
        <begin position="11"/>
        <end position="137"/>
    </location>
</feature>
<name>A0ABT4LE56_9PROT</name>
<dbReference type="InterPro" id="IPR001173">
    <property type="entry name" value="Glyco_trans_2-like"/>
</dbReference>
<sequence length="301" mass="32830">MATKDIWSRLTILTVTHNGGQVVGNMLETVPAEASLIVVDNASTDDTLDIVRSLAPKAKLICNEVGLGYGNGMNCGLKVVETEFALLVNPDSVLTEEAITKLVEAADSFPEGGLFGPTVLNPDGSIELSHDVNMFARSSLGKRVGEVSPEGPISADFVSGAVVLLRMAAGREVGFFDPEIFLYYEDDDICTRLRQAGHSVILVPSAVITHIGGGSVRPNRAYYWEKFWHISWSRLYFEKKYHGASSARRLGWRYALRYALKALGYTLVWNRTKAWRDAARCAGALGFLFGKRASVVPIATA</sequence>
<organism evidence="2 3">
    <name type="scientific">Kiloniella laminariae</name>
    <dbReference type="NCBI Taxonomy" id="454162"/>
    <lineage>
        <taxon>Bacteria</taxon>
        <taxon>Pseudomonadati</taxon>
        <taxon>Pseudomonadota</taxon>
        <taxon>Alphaproteobacteria</taxon>
        <taxon>Rhodospirillales</taxon>
        <taxon>Kiloniellaceae</taxon>
        <taxon>Kiloniella</taxon>
    </lineage>
</organism>
<dbReference type="Pfam" id="PF00535">
    <property type="entry name" value="Glycos_transf_2"/>
    <property type="match status" value="1"/>
</dbReference>
<accession>A0ABT4LE56</accession>
<comment type="caution">
    <text evidence="2">The sequence shown here is derived from an EMBL/GenBank/DDBJ whole genome shotgun (WGS) entry which is preliminary data.</text>
</comment>
<dbReference type="InterPro" id="IPR029044">
    <property type="entry name" value="Nucleotide-diphossugar_trans"/>
</dbReference>
<dbReference type="Gene3D" id="3.90.550.10">
    <property type="entry name" value="Spore Coat Polysaccharide Biosynthesis Protein SpsA, Chain A"/>
    <property type="match status" value="1"/>
</dbReference>
<keyword evidence="3" id="KW-1185">Reference proteome</keyword>
<dbReference type="Proteomes" id="UP001069802">
    <property type="component" value="Unassembled WGS sequence"/>
</dbReference>
<evidence type="ECO:0000313" key="2">
    <source>
        <dbReference type="EMBL" id="MCZ4279388.1"/>
    </source>
</evidence>
<gene>
    <name evidence="2" type="ORF">O4H49_01280</name>
</gene>
<protein>
    <submittedName>
        <fullName evidence="2">Glycosyltransferase family 2 protein</fullName>
    </submittedName>
</protein>